<dbReference type="EMBL" id="KZ772717">
    <property type="protein sequence ID" value="PTQ39426.1"/>
    <property type="molecule type" value="Genomic_DNA"/>
</dbReference>
<feature type="domain" description="KIB1-4 beta-propeller" evidence="1">
    <location>
        <begin position="131"/>
        <end position="311"/>
    </location>
</feature>
<gene>
    <name evidence="2" type="ORF">MARPO_0045s0085</name>
</gene>
<dbReference type="AlphaFoldDB" id="A0A2R6X006"/>
<dbReference type="InterPro" id="IPR050796">
    <property type="entry name" value="SCF_F-box_component"/>
</dbReference>
<organism evidence="2 3">
    <name type="scientific">Marchantia polymorpha</name>
    <name type="common">Common liverwort</name>
    <name type="synonym">Marchantia aquatica</name>
    <dbReference type="NCBI Taxonomy" id="3197"/>
    <lineage>
        <taxon>Eukaryota</taxon>
        <taxon>Viridiplantae</taxon>
        <taxon>Streptophyta</taxon>
        <taxon>Embryophyta</taxon>
        <taxon>Marchantiophyta</taxon>
        <taxon>Marchantiopsida</taxon>
        <taxon>Marchantiidae</taxon>
        <taxon>Marchantiales</taxon>
        <taxon>Marchantiaceae</taxon>
        <taxon>Marchantia</taxon>
    </lineage>
</organism>
<dbReference type="InterPro" id="IPR036047">
    <property type="entry name" value="F-box-like_dom_sf"/>
</dbReference>
<accession>A0A2R6X006</accession>
<evidence type="ECO:0000259" key="1">
    <source>
        <dbReference type="Pfam" id="PF03478"/>
    </source>
</evidence>
<proteinExistence type="predicted"/>
<reference evidence="3" key="1">
    <citation type="journal article" date="2017" name="Cell">
        <title>Insights into land plant evolution garnered from the Marchantia polymorpha genome.</title>
        <authorList>
            <person name="Bowman J.L."/>
            <person name="Kohchi T."/>
            <person name="Yamato K.T."/>
            <person name="Jenkins J."/>
            <person name="Shu S."/>
            <person name="Ishizaki K."/>
            <person name="Yamaoka S."/>
            <person name="Nishihama R."/>
            <person name="Nakamura Y."/>
            <person name="Berger F."/>
            <person name="Adam C."/>
            <person name="Aki S.S."/>
            <person name="Althoff F."/>
            <person name="Araki T."/>
            <person name="Arteaga-Vazquez M.A."/>
            <person name="Balasubrmanian S."/>
            <person name="Barry K."/>
            <person name="Bauer D."/>
            <person name="Boehm C.R."/>
            <person name="Briginshaw L."/>
            <person name="Caballero-Perez J."/>
            <person name="Catarino B."/>
            <person name="Chen F."/>
            <person name="Chiyoda S."/>
            <person name="Chovatia M."/>
            <person name="Davies K.M."/>
            <person name="Delmans M."/>
            <person name="Demura T."/>
            <person name="Dierschke T."/>
            <person name="Dolan L."/>
            <person name="Dorantes-Acosta A.E."/>
            <person name="Eklund D.M."/>
            <person name="Florent S.N."/>
            <person name="Flores-Sandoval E."/>
            <person name="Fujiyama A."/>
            <person name="Fukuzawa H."/>
            <person name="Galik B."/>
            <person name="Grimanelli D."/>
            <person name="Grimwood J."/>
            <person name="Grossniklaus U."/>
            <person name="Hamada T."/>
            <person name="Haseloff J."/>
            <person name="Hetherington A.J."/>
            <person name="Higo A."/>
            <person name="Hirakawa Y."/>
            <person name="Hundley H.N."/>
            <person name="Ikeda Y."/>
            <person name="Inoue K."/>
            <person name="Inoue S.I."/>
            <person name="Ishida S."/>
            <person name="Jia Q."/>
            <person name="Kakita M."/>
            <person name="Kanazawa T."/>
            <person name="Kawai Y."/>
            <person name="Kawashima T."/>
            <person name="Kennedy M."/>
            <person name="Kinose K."/>
            <person name="Kinoshita T."/>
            <person name="Kohara Y."/>
            <person name="Koide E."/>
            <person name="Komatsu K."/>
            <person name="Kopischke S."/>
            <person name="Kubo M."/>
            <person name="Kyozuka J."/>
            <person name="Lagercrantz U."/>
            <person name="Lin S.S."/>
            <person name="Lindquist E."/>
            <person name="Lipzen A.M."/>
            <person name="Lu C.W."/>
            <person name="De Luna E."/>
            <person name="Martienssen R.A."/>
            <person name="Minamino N."/>
            <person name="Mizutani M."/>
            <person name="Mizutani M."/>
            <person name="Mochizuki N."/>
            <person name="Monte I."/>
            <person name="Mosher R."/>
            <person name="Nagasaki H."/>
            <person name="Nakagami H."/>
            <person name="Naramoto S."/>
            <person name="Nishitani K."/>
            <person name="Ohtani M."/>
            <person name="Okamoto T."/>
            <person name="Okumura M."/>
            <person name="Phillips J."/>
            <person name="Pollak B."/>
            <person name="Reinders A."/>
            <person name="Rovekamp M."/>
            <person name="Sano R."/>
            <person name="Sawa S."/>
            <person name="Schmid M.W."/>
            <person name="Shirakawa M."/>
            <person name="Solano R."/>
            <person name="Spunde A."/>
            <person name="Suetsugu N."/>
            <person name="Sugano S."/>
            <person name="Sugiyama A."/>
            <person name="Sun R."/>
            <person name="Suzuki Y."/>
            <person name="Takenaka M."/>
            <person name="Takezawa D."/>
            <person name="Tomogane H."/>
            <person name="Tsuzuki M."/>
            <person name="Ueda T."/>
            <person name="Umeda M."/>
            <person name="Ward J.M."/>
            <person name="Watanabe Y."/>
            <person name="Yazaki K."/>
            <person name="Yokoyama R."/>
            <person name="Yoshitake Y."/>
            <person name="Yotsui I."/>
            <person name="Zachgo S."/>
            <person name="Schmutz J."/>
        </authorList>
    </citation>
    <scope>NUCLEOTIDE SEQUENCE [LARGE SCALE GENOMIC DNA]</scope>
    <source>
        <strain evidence="3">Tak-1</strain>
    </source>
</reference>
<keyword evidence="3" id="KW-1185">Reference proteome</keyword>
<dbReference type="Gramene" id="Mp6g19780.1">
    <property type="protein sequence ID" value="Mp6g19780.1.cds1"/>
    <property type="gene ID" value="Mp6g19780"/>
</dbReference>
<dbReference type="SUPFAM" id="SSF117281">
    <property type="entry name" value="Kelch motif"/>
    <property type="match status" value="1"/>
</dbReference>
<dbReference type="Gene3D" id="2.120.10.80">
    <property type="entry name" value="Kelch-type beta propeller"/>
    <property type="match status" value="1"/>
</dbReference>
<dbReference type="OMA" id="RLWFWLP"/>
<name>A0A2R6X006_MARPO</name>
<protein>
    <recommendedName>
        <fullName evidence="1">KIB1-4 beta-propeller domain-containing protein</fullName>
    </recommendedName>
</protein>
<dbReference type="PANTHER" id="PTHR31672:SF2">
    <property type="entry name" value="F-BOX DOMAIN-CONTAINING PROTEIN"/>
    <property type="match status" value="1"/>
</dbReference>
<dbReference type="InterPro" id="IPR005174">
    <property type="entry name" value="KIB1-4_b-propeller"/>
</dbReference>
<evidence type="ECO:0000313" key="3">
    <source>
        <dbReference type="Proteomes" id="UP000244005"/>
    </source>
</evidence>
<dbReference type="Pfam" id="PF03478">
    <property type="entry name" value="Beta-prop_KIB1-4"/>
    <property type="match status" value="1"/>
</dbReference>
<dbReference type="Proteomes" id="UP000244005">
    <property type="component" value="Unassembled WGS sequence"/>
</dbReference>
<dbReference type="PANTHER" id="PTHR31672">
    <property type="entry name" value="BNACNNG10540D PROTEIN"/>
    <property type="match status" value="1"/>
</dbReference>
<dbReference type="InterPro" id="IPR015915">
    <property type="entry name" value="Kelch-typ_b-propeller"/>
</dbReference>
<dbReference type="SUPFAM" id="SSF81383">
    <property type="entry name" value="F-box domain"/>
    <property type="match status" value="1"/>
</dbReference>
<evidence type="ECO:0000313" key="2">
    <source>
        <dbReference type="EMBL" id="PTQ39426.1"/>
    </source>
</evidence>
<sequence>MESRTFTSPSTSVSLSHPRVKKLCKNKDEGSKDEAMDETVWSNLPAAMFVKIMQFLPPASLLQQRTLSKWVYQATSSVSFNHLYRKQRNRVNKPWLLLVQTYIQETFKIIKAYDFCLEKWHRIPMVNLRIEFDVVASAGGLLLCESKPSHKLYMCNPLTRTWRELPPTQKQRWKTVVGVVHVQEDPNDVGRDAFKVVVAGGKFRESGFSGEVYDSRTDSWKMIEPIFVNSGIDWEFIQYKGSLYSLIYGGVIFCNLECGIWSKVQAAKPEGSMKLVECNGRLFMVGVFTILRIKIWMLDDSAKNWEEIATMPRDTFKDFIKLNGFNPYFSCSSTYYTGKGRYICLVGVSSTLVLKFDIDLKTWTWLPKHSLKGMFLNPRLELDH</sequence>
<dbReference type="OrthoDB" id="7956040at2759"/>